<proteinExistence type="inferred from homology"/>
<keyword evidence="4" id="KW-0406">Ion transport</keyword>
<evidence type="ECO:0000313" key="7">
    <source>
        <dbReference type="Proteomes" id="UP000269539"/>
    </source>
</evidence>
<dbReference type="Pfam" id="PF04145">
    <property type="entry name" value="Ctr"/>
    <property type="match status" value="1"/>
</dbReference>
<dbReference type="AlphaFoldDB" id="A0A3M7EBC8"/>
<name>A0A3M7EBC8_HORWE</name>
<dbReference type="GO" id="GO:0005375">
    <property type="term" value="F:copper ion transmembrane transporter activity"/>
    <property type="evidence" value="ECO:0007669"/>
    <property type="project" value="UniProtKB-UniRule"/>
</dbReference>
<comment type="similarity">
    <text evidence="4">Belongs to the copper transporter (Ctr) (TC 1.A.56) family. SLC31A subfamily.</text>
</comment>
<dbReference type="Proteomes" id="UP000269539">
    <property type="component" value="Unassembled WGS sequence"/>
</dbReference>
<dbReference type="InterPro" id="IPR007274">
    <property type="entry name" value="Cop_transporter"/>
</dbReference>
<protein>
    <recommendedName>
        <fullName evidence="4">Copper transport protein</fullName>
    </recommendedName>
</protein>
<dbReference type="EMBL" id="QWIO01001337">
    <property type="protein sequence ID" value="RMY73813.1"/>
    <property type="molecule type" value="Genomic_DNA"/>
</dbReference>
<evidence type="ECO:0000256" key="5">
    <source>
        <dbReference type="SAM" id="MobiDB-lite"/>
    </source>
</evidence>
<reference evidence="6 7" key="1">
    <citation type="journal article" date="2018" name="BMC Genomics">
        <title>Genomic evidence for intraspecific hybridization in a clonal and extremely halotolerant yeast.</title>
        <authorList>
            <person name="Gostincar C."/>
            <person name="Stajich J.E."/>
            <person name="Zupancic J."/>
            <person name="Zalar P."/>
            <person name="Gunde-Cimerman N."/>
        </authorList>
    </citation>
    <scope>NUCLEOTIDE SEQUENCE [LARGE SCALE GENOMIC DNA]</scope>
    <source>
        <strain evidence="6 7">EXF-10513</strain>
    </source>
</reference>
<accession>A0A3M7EBC8</accession>
<feature type="compositionally biased region" description="Low complexity" evidence="5">
    <location>
        <begin position="118"/>
        <end position="136"/>
    </location>
</feature>
<evidence type="ECO:0000256" key="1">
    <source>
        <dbReference type="ARBA" id="ARBA00022692"/>
    </source>
</evidence>
<keyword evidence="4" id="KW-0187">Copper transport</keyword>
<dbReference type="GO" id="GO:0005886">
    <property type="term" value="C:plasma membrane"/>
    <property type="evidence" value="ECO:0007669"/>
    <property type="project" value="TreeGrafter"/>
</dbReference>
<comment type="caution">
    <text evidence="6">The sequence shown here is derived from an EMBL/GenBank/DDBJ whole genome shotgun (WGS) entry which is preliminary data.</text>
</comment>
<feature type="region of interest" description="Disordered" evidence="5">
    <location>
        <begin position="114"/>
        <end position="147"/>
    </location>
</feature>
<dbReference type="VEuPathDB" id="FungiDB:BTJ68_12332"/>
<gene>
    <name evidence="6" type="ORF">D0864_10144</name>
</gene>
<keyword evidence="4" id="KW-0186">Copper</keyword>
<dbReference type="PANTHER" id="PTHR12483:SF120">
    <property type="entry name" value="HIGH-AFFINITY COPPER TRANSPORTER CTRA2"/>
    <property type="match status" value="1"/>
</dbReference>
<dbReference type="PANTHER" id="PTHR12483">
    <property type="entry name" value="SOLUTE CARRIER FAMILY 31 COPPER TRANSPORTERS"/>
    <property type="match status" value="1"/>
</dbReference>
<evidence type="ECO:0000313" key="6">
    <source>
        <dbReference type="EMBL" id="RMY73813.1"/>
    </source>
</evidence>
<comment type="subcellular location">
    <subcellularLocation>
        <location evidence="4">Membrane</location>
        <topology evidence="4">Multi-pass membrane protein</topology>
    </subcellularLocation>
</comment>
<evidence type="ECO:0000256" key="4">
    <source>
        <dbReference type="RuleBase" id="RU367022"/>
    </source>
</evidence>
<feature type="region of interest" description="Disordered" evidence="5">
    <location>
        <begin position="1"/>
        <end position="33"/>
    </location>
</feature>
<evidence type="ECO:0000256" key="2">
    <source>
        <dbReference type="ARBA" id="ARBA00022989"/>
    </source>
</evidence>
<feature type="transmembrane region" description="Helical" evidence="4">
    <location>
        <begin position="192"/>
        <end position="217"/>
    </location>
</feature>
<keyword evidence="1 4" id="KW-0812">Transmembrane</keyword>
<evidence type="ECO:0000256" key="3">
    <source>
        <dbReference type="ARBA" id="ARBA00023136"/>
    </source>
</evidence>
<keyword evidence="4" id="KW-0813">Transport</keyword>
<keyword evidence="3 4" id="KW-0472">Membrane</keyword>
<organism evidence="6 7">
    <name type="scientific">Hortaea werneckii</name>
    <name type="common">Black yeast</name>
    <name type="synonym">Cladosporium werneckii</name>
    <dbReference type="NCBI Taxonomy" id="91943"/>
    <lineage>
        <taxon>Eukaryota</taxon>
        <taxon>Fungi</taxon>
        <taxon>Dikarya</taxon>
        <taxon>Ascomycota</taxon>
        <taxon>Pezizomycotina</taxon>
        <taxon>Dothideomycetes</taxon>
        <taxon>Dothideomycetidae</taxon>
        <taxon>Mycosphaerellales</taxon>
        <taxon>Teratosphaeriaceae</taxon>
        <taxon>Hortaea</taxon>
    </lineage>
</organism>
<keyword evidence="2 4" id="KW-1133">Transmembrane helix</keyword>
<sequence>MDMSSMSTTTSMSMASMPTSMSSSSADSSMSGMDMSSGGGMAMAFTNSYTTMLYSHAWQPKTSGAYAGTCIFLIVLAIISRLMLAYRHLMEQKWRDQATHRRYVFVAEQSAEDKERGGAQLSGGDSSSSSSLPASLRKAGESSQSEEAILTTNGLDERVRVVKGAGRCLERPPWRFSTDLPRACIFTAQAGVGYLLMLAVMTFNVGYFLSVLAGLFVGELAVGRFTPLEDAHH</sequence>
<feature type="transmembrane region" description="Helical" evidence="4">
    <location>
        <begin position="63"/>
        <end position="84"/>
    </location>
</feature>